<sequence length="117" mass="13699">MIIDALFLESKIQIRISEQLIQEYFEVLLRLKFARFPDLTRKAKSILIEIGIRAGLYKPRIKLNIISDKDDNMILELAEESGADFMIPGNTNDFTIAQYKSTKIVTPKNYWERYKPE</sequence>
<dbReference type="NCBIfam" id="TIGR00305">
    <property type="entry name" value="putative toxin-antitoxin system toxin component, PIN family"/>
    <property type="match status" value="1"/>
</dbReference>
<feature type="domain" description="PIN" evidence="1">
    <location>
        <begin position="5"/>
        <end position="91"/>
    </location>
</feature>
<evidence type="ECO:0000313" key="3">
    <source>
        <dbReference type="Proteomes" id="UP000077667"/>
    </source>
</evidence>
<proteinExistence type="predicted"/>
<reference evidence="2 3" key="1">
    <citation type="submission" date="2016-05" db="EMBL/GenBank/DDBJ databases">
        <title>Niabella ginsenosidivorans BS26 whole genome sequencing.</title>
        <authorList>
            <person name="Im W.T."/>
            <person name="Siddiqi M.Z."/>
        </authorList>
    </citation>
    <scope>NUCLEOTIDE SEQUENCE [LARGE SCALE GENOMIC DNA]</scope>
    <source>
        <strain evidence="2 3">BS26</strain>
    </source>
</reference>
<dbReference type="PANTHER" id="PTHR34610">
    <property type="entry name" value="SSL7007 PROTEIN"/>
    <property type="match status" value="1"/>
</dbReference>
<dbReference type="InterPro" id="IPR002850">
    <property type="entry name" value="PIN_toxin-like"/>
</dbReference>
<dbReference type="OrthoDB" id="595154at2"/>
<protein>
    <submittedName>
        <fullName evidence="2">Putative toxin-antitoxin system toxin component, PIN family</fullName>
    </submittedName>
</protein>
<dbReference type="InterPro" id="IPR002716">
    <property type="entry name" value="PIN_dom"/>
</dbReference>
<dbReference type="EMBL" id="CP015772">
    <property type="protein sequence ID" value="ANH80693.1"/>
    <property type="molecule type" value="Genomic_DNA"/>
</dbReference>
<dbReference type="KEGG" id="nia:A8C56_06615"/>
<keyword evidence="3" id="KW-1185">Reference proteome</keyword>
<dbReference type="RefSeq" id="WP_067753616.1">
    <property type="nucleotide sequence ID" value="NZ_CP015772.1"/>
</dbReference>
<dbReference type="AlphaFoldDB" id="A0A1A9HZJ8"/>
<evidence type="ECO:0000313" key="2">
    <source>
        <dbReference type="EMBL" id="ANH80693.1"/>
    </source>
</evidence>
<dbReference type="Pfam" id="PF13470">
    <property type="entry name" value="PIN_3"/>
    <property type="match status" value="1"/>
</dbReference>
<organism evidence="2 3">
    <name type="scientific">Niabella ginsenosidivorans</name>
    <dbReference type="NCBI Taxonomy" id="1176587"/>
    <lineage>
        <taxon>Bacteria</taxon>
        <taxon>Pseudomonadati</taxon>
        <taxon>Bacteroidota</taxon>
        <taxon>Chitinophagia</taxon>
        <taxon>Chitinophagales</taxon>
        <taxon>Chitinophagaceae</taxon>
        <taxon>Niabella</taxon>
    </lineage>
</organism>
<gene>
    <name evidence="2" type="ORF">A8C56_06615</name>
</gene>
<evidence type="ECO:0000259" key="1">
    <source>
        <dbReference type="Pfam" id="PF13470"/>
    </source>
</evidence>
<dbReference type="Proteomes" id="UP000077667">
    <property type="component" value="Chromosome"/>
</dbReference>
<name>A0A1A9HZJ8_9BACT</name>
<dbReference type="STRING" id="1176587.A8C56_06615"/>
<dbReference type="PANTHER" id="PTHR34610:SF3">
    <property type="entry name" value="SSL7007 PROTEIN"/>
    <property type="match status" value="1"/>
</dbReference>
<accession>A0A1A9HZJ8</accession>